<dbReference type="EMBL" id="SNXW01000008">
    <property type="protein sequence ID" value="TDP81305.1"/>
    <property type="molecule type" value="Genomic_DNA"/>
</dbReference>
<feature type="active site" description="Proton donor/acceptor" evidence="3">
    <location>
        <position position="263"/>
    </location>
</feature>
<dbReference type="SUPFAM" id="SSF51658">
    <property type="entry name" value="Xylose isomerase-like"/>
    <property type="match status" value="1"/>
</dbReference>
<dbReference type="PIRSF" id="PIRSF006241">
    <property type="entry name" value="HyI"/>
    <property type="match status" value="1"/>
</dbReference>
<dbReference type="RefSeq" id="WP_243738697.1">
    <property type="nucleotide sequence ID" value="NZ_SNXW01000008.1"/>
</dbReference>
<dbReference type="Pfam" id="PF01261">
    <property type="entry name" value="AP_endonuc_2"/>
    <property type="match status" value="1"/>
</dbReference>
<dbReference type="InterPro" id="IPR036237">
    <property type="entry name" value="Xyl_isomerase-like_sf"/>
</dbReference>
<dbReference type="GO" id="GO:0008903">
    <property type="term" value="F:hydroxypyruvate isomerase activity"/>
    <property type="evidence" value="ECO:0007669"/>
    <property type="project" value="TreeGrafter"/>
</dbReference>
<comment type="caution">
    <text evidence="6">The sequence shown here is derived from an EMBL/GenBank/DDBJ whole genome shotgun (WGS) entry which is preliminary data.</text>
</comment>
<dbReference type="AlphaFoldDB" id="A0A4R6R6K4"/>
<keyword evidence="7" id="KW-1185">Reference proteome</keyword>
<evidence type="ECO:0000256" key="3">
    <source>
        <dbReference type="PIRSR" id="PIRSR006241-50"/>
    </source>
</evidence>
<evidence type="ECO:0000259" key="5">
    <source>
        <dbReference type="Pfam" id="PF01261"/>
    </source>
</evidence>
<protein>
    <submittedName>
        <fullName evidence="6">Hydroxypyruvate isomerase</fullName>
    </submittedName>
</protein>
<dbReference type="FunFam" id="3.20.20.150:FF:000007">
    <property type="entry name" value="Hydroxypyruvate isomerase"/>
    <property type="match status" value="1"/>
</dbReference>
<evidence type="ECO:0000313" key="6">
    <source>
        <dbReference type="EMBL" id="TDP81305.1"/>
    </source>
</evidence>
<evidence type="ECO:0000256" key="4">
    <source>
        <dbReference type="SAM" id="MobiDB-lite"/>
    </source>
</evidence>
<evidence type="ECO:0000256" key="2">
    <source>
        <dbReference type="PIRNR" id="PIRNR006241"/>
    </source>
</evidence>
<dbReference type="PANTHER" id="PTHR43489">
    <property type="entry name" value="ISOMERASE"/>
    <property type="match status" value="1"/>
</dbReference>
<dbReference type="Gene3D" id="3.20.20.150">
    <property type="entry name" value="Divalent-metal-dependent TIM barrel enzymes"/>
    <property type="match status" value="1"/>
</dbReference>
<reference evidence="6 7" key="1">
    <citation type="submission" date="2019-03" db="EMBL/GenBank/DDBJ databases">
        <title>Genomic Encyclopedia of Type Strains, Phase IV (KMG-IV): sequencing the most valuable type-strain genomes for metagenomic binning, comparative biology and taxonomic classification.</title>
        <authorList>
            <person name="Goeker M."/>
        </authorList>
    </citation>
    <scope>NUCLEOTIDE SEQUENCE [LARGE SCALE GENOMIC DNA]</scope>
    <source>
        <strain evidence="6 7">DSM 11901</strain>
    </source>
</reference>
<dbReference type="PANTHER" id="PTHR43489:SF13">
    <property type="entry name" value="HYDROXYPYRUVATE ISOMERASE"/>
    <property type="match status" value="1"/>
</dbReference>
<evidence type="ECO:0000256" key="1">
    <source>
        <dbReference type="ARBA" id="ARBA00023235"/>
    </source>
</evidence>
<dbReference type="InterPro" id="IPR013022">
    <property type="entry name" value="Xyl_isomerase-like_TIM-brl"/>
</dbReference>
<comment type="similarity">
    <text evidence="2">Belongs to the hyi family.</text>
</comment>
<organism evidence="6 7">
    <name type="scientific">Aquabacterium commune</name>
    <dbReference type="NCBI Taxonomy" id="70586"/>
    <lineage>
        <taxon>Bacteria</taxon>
        <taxon>Pseudomonadati</taxon>
        <taxon>Pseudomonadota</taxon>
        <taxon>Betaproteobacteria</taxon>
        <taxon>Burkholderiales</taxon>
        <taxon>Aquabacterium</taxon>
    </lineage>
</organism>
<dbReference type="Proteomes" id="UP000294593">
    <property type="component" value="Unassembled WGS sequence"/>
</dbReference>
<keyword evidence="1 2" id="KW-0413">Isomerase</keyword>
<dbReference type="InterPro" id="IPR050417">
    <property type="entry name" value="Sugar_Epim/Isomerase"/>
</dbReference>
<feature type="region of interest" description="Disordered" evidence="4">
    <location>
        <begin position="268"/>
        <end position="298"/>
    </location>
</feature>
<feature type="active site" description="Proton donor/acceptor" evidence="3">
    <location>
        <position position="164"/>
    </location>
</feature>
<feature type="domain" description="Xylose isomerase-like TIM barrel" evidence="5">
    <location>
        <begin position="35"/>
        <end position="274"/>
    </location>
</feature>
<feature type="compositionally biased region" description="Basic and acidic residues" evidence="4">
    <location>
        <begin position="288"/>
        <end position="298"/>
    </location>
</feature>
<sequence length="298" mass="32665">MNASPPQAASSASPALRFAANLSWLYTDLPFLDRFAAASRDGFAGVECLFPHEHPLAEVQARLRDTGLSLVLFNAEPGHWAAGERGLASLDGRESDFRHSVLSALDRACALGDSRGRPLVHVMAGLCTAPAGSAAHQAAWERFEQRMAWAAGQAQAHGITLTMEPINPRDMPGYLLTRQDEAHGIVQRIGSAHLRVQMDLYHCQIVEGDVTTRLRRWLPTGQIGHLQIAGVPDRNEPDRGELHHPWLFAELQRLGWSGWIGCEYRPRAAPRPDAPGAATTQGLGWRPHPHERSTHHAG</sequence>
<dbReference type="GO" id="GO:0046487">
    <property type="term" value="P:glyoxylate metabolic process"/>
    <property type="evidence" value="ECO:0007669"/>
    <property type="project" value="TreeGrafter"/>
</dbReference>
<evidence type="ECO:0000313" key="7">
    <source>
        <dbReference type="Proteomes" id="UP000294593"/>
    </source>
</evidence>
<dbReference type="InterPro" id="IPR026040">
    <property type="entry name" value="HyI-like"/>
</dbReference>
<proteinExistence type="inferred from homology"/>
<gene>
    <name evidence="6" type="ORF">EV672_10890</name>
</gene>
<name>A0A4R6R6K4_9BURK</name>
<accession>A0A4R6R6K4</accession>
<keyword evidence="6" id="KW-0670">Pyruvate</keyword>